<evidence type="ECO:0000313" key="4">
    <source>
        <dbReference type="EMBL" id="CAE8686948.1"/>
    </source>
</evidence>
<evidence type="ECO:0000313" key="5">
    <source>
        <dbReference type="Proteomes" id="UP000626109"/>
    </source>
</evidence>
<dbReference type="Pfam" id="PF00226">
    <property type="entry name" value="DnaJ"/>
    <property type="match status" value="1"/>
</dbReference>
<name>A0A813JXG9_POLGL</name>
<dbReference type="InterPro" id="IPR001623">
    <property type="entry name" value="DnaJ_domain"/>
</dbReference>
<feature type="compositionally biased region" description="Low complexity" evidence="1">
    <location>
        <begin position="141"/>
        <end position="158"/>
    </location>
</feature>
<proteinExistence type="predicted"/>
<dbReference type="InterPro" id="IPR036869">
    <property type="entry name" value="J_dom_sf"/>
</dbReference>
<sequence>MTYTARTSIHAWLLLPLVTRRVPFFDLLGVSTTVGLTELRAAFRRCALAAHPDKGGSNEAFQEVFCAFEVLSDVDQRKNYLQLLLKSDAADASSLIQQWKRRSQGGDGYMNGAAPQGSEEFGRRERKVPPTKRKASADAQNPNNNNNSNKNNKNNNNNCSEKNQVTKEQESSRLNRLFVLLEELSPGNKKARCVRMLHV</sequence>
<dbReference type="CDD" id="cd06257">
    <property type="entry name" value="DnaJ"/>
    <property type="match status" value="1"/>
</dbReference>
<feature type="domain" description="J" evidence="3">
    <location>
        <begin position="23"/>
        <end position="84"/>
    </location>
</feature>
<dbReference type="GO" id="GO:0005783">
    <property type="term" value="C:endoplasmic reticulum"/>
    <property type="evidence" value="ECO:0007669"/>
    <property type="project" value="UniProtKB-ARBA"/>
</dbReference>
<dbReference type="SMART" id="SM00271">
    <property type="entry name" value="DnaJ"/>
    <property type="match status" value="1"/>
</dbReference>
<evidence type="ECO:0000256" key="2">
    <source>
        <dbReference type="SAM" id="SignalP"/>
    </source>
</evidence>
<gene>
    <name evidence="4" type="ORF">PGLA2088_LOCUS25223</name>
</gene>
<dbReference type="InterPro" id="IPR051100">
    <property type="entry name" value="DnaJ_subfamily_B/C"/>
</dbReference>
<dbReference type="InterPro" id="IPR018253">
    <property type="entry name" value="DnaJ_domain_CS"/>
</dbReference>
<accession>A0A813JXG9</accession>
<dbReference type="PROSITE" id="PS50076">
    <property type="entry name" value="DNAJ_2"/>
    <property type="match status" value="1"/>
</dbReference>
<dbReference type="PANTHER" id="PTHR43908">
    <property type="entry name" value="AT29763P-RELATED"/>
    <property type="match status" value="1"/>
</dbReference>
<feature type="chain" id="PRO_5032329939" description="J domain-containing protein" evidence="2">
    <location>
        <begin position="21"/>
        <end position="199"/>
    </location>
</feature>
<dbReference type="EMBL" id="CAJNNW010026668">
    <property type="protein sequence ID" value="CAE8686948.1"/>
    <property type="molecule type" value="Genomic_DNA"/>
</dbReference>
<dbReference type="AlphaFoldDB" id="A0A813JXG9"/>
<dbReference type="SUPFAM" id="SSF46565">
    <property type="entry name" value="Chaperone J-domain"/>
    <property type="match status" value="1"/>
</dbReference>
<feature type="compositionally biased region" description="Basic residues" evidence="1">
    <location>
        <begin position="124"/>
        <end position="134"/>
    </location>
</feature>
<dbReference type="Proteomes" id="UP000626109">
    <property type="component" value="Unassembled WGS sequence"/>
</dbReference>
<reference evidence="4" key="1">
    <citation type="submission" date="2021-02" db="EMBL/GenBank/DDBJ databases">
        <authorList>
            <person name="Dougan E. K."/>
            <person name="Rhodes N."/>
            <person name="Thang M."/>
            <person name="Chan C."/>
        </authorList>
    </citation>
    <scope>NUCLEOTIDE SEQUENCE</scope>
</reference>
<dbReference type="PROSITE" id="PS00636">
    <property type="entry name" value="DNAJ_1"/>
    <property type="match status" value="1"/>
</dbReference>
<evidence type="ECO:0000256" key="1">
    <source>
        <dbReference type="SAM" id="MobiDB-lite"/>
    </source>
</evidence>
<feature type="signal peptide" evidence="2">
    <location>
        <begin position="1"/>
        <end position="20"/>
    </location>
</feature>
<protein>
    <recommendedName>
        <fullName evidence="3">J domain-containing protein</fullName>
    </recommendedName>
</protein>
<dbReference type="Gene3D" id="1.10.287.110">
    <property type="entry name" value="DnaJ domain"/>
    <property type="match status" value="1"/>
</dbReference>
<keyword evidence="2" id="KW-0732">Signal</keyword>
<evidence type="ECO:0000259" key="3">
    <source>
        <dbReference type="PROSITE" id="PS50076"/>
    </source>
</evidence>
<organism evidence="4 5">
    <name type="scientific">Polarella glacialis</name>
    <name type="common">Dinoflagellate</name>
    <dbReference type="NCBI Taxonomy" id="89957"/>
    <lineage>
        <taxon>Eukaryota</taxon>
        <taxon>Sar</taxon>
        <taxon>Alveolata</taxon>
        <taxon>Dinophyceae</taxon>
        <taxon>Suessiales</taxon>
        <taxon>Suessiaceae</taxon>
        <taxon>Polarella</taxon>
    </lineage>
</organism>
<comment type="caution">
    <text evidence="4">The sequence shown here is derived from an EMBL/GenBank/DDBJ whole genome shotgun (WGS) entry which is preliminary data.</text>
</comment>
<feature type="region of interest" description="Disordered" evidence="1">
    <location>
        <begin position="101"/>
        <end position="171"/>
    </location>
</feature>